<reference evidence="7" key="2">
    <citation type="journal article" date="2022" name="Hortic Res">
        <title>The genome of Dioscorea zingiberensis sheds light on the biosynthesis, origin and evolution of the medicinally important diosgenin saponins.</title>
        <authorList>
            <person name="Li Y."/>
            <person name="Tan C."/>
            <person name="Li Z."/>
            <person name="Guo J."/>
            <person name="Li S."/>
            <person name="Chen X."/>
            <person name="Wang C."/>
            <person name="Dai X."/>
            <person name="Yang H."/>
            <person name="Song W."/>
            <person name="Hou L."/>
            <person name="Xu J."/>
            <person name="Tong Z."/>
            <person name="Xu A."/>
            <person name="Yuan X."/>
            <person name="Wang W."/>
            <person name="Yang Q."/>
            <person name="Chen L."/>
            <person name="Sun Z."/>
            <person name="Wang K."/>
            <person name="Pan B."/>
            <person name="Chen J."/>
            <person name="Bao Y."/>
            <person name="Liu F."/>
            <person name="Qi X."/>
            <person name="Gang D.R."/>
            <person name="Wen J."/>
            <person name="Li J."/>
        </authorList>
    </citation>
    <scope>NUCLEOTIDE SEQUENCE</scope>
    <source>
        <strain evidence="7">Dzin_1.0</strain>
    </source>
</reference>
<evidence type="ECO:0000256" key="4">
    <source>
        <dbReference type="PROSITE-ProRule" id="PRU00325"/>
    </source>
</evidence>
<feature type="region of interest" description="Disordered" evidence="5">
    <location>
        <begin position="1"/>
        <end position="50"/>
    </location>
</feature>
<keyword evidence="3" id="KW-0862">Zinc</keyword>
<evidence type="ECO:0000256" key="3">
    <source>
        <dbReference type="ARBA" id="ARBA00022833"/>
    </source>
</evidence>
<comment type="caution">
    <text evidence="7">The sequence shown here is derived from an EMBL/GenBank/DDBJ whole genome shotgun (WGS) entry which is preliminary data.</text>
</comment>
<dbReference type="Pfam" id="PF10551">
    <property type="entry name" value="MULE"/>
    <property type="match status" value="1"/>
</dbReference>
<dbReference type="GO" id="GO:0008270">
    <property type="term" value="F:zinc ion binding"/>
    <property type="evidence" value="ECO:0007669"/>
    <property type="project" value="UniProtKB-KW"/>
</dbReference>
<evidence type="ECO:0000256" key="5">
    <source>
        <dbReference type="SAM" id="MobiDB-lite"/>
    </source>
</evidence>
<protein>
    <recommendedName>
        <fullName evidence="6">SWIM-type domain-containing protein</fullName>
    </recommendedName>
</protein>
<evidence type="ECO:0000259" key="6">
    <source>
        <dbReference type="PROSITE" id="PS50966"/>
    </source>
</evidence>
<dbReference type="EMBL" id="JAGGNH010000007">
    <property type="protein sequence ID" value="KAJ0967265.1"/>
    <property type="molecule type" value="Genomic_DNA"/>
</dbReference>
<dbReference type="Proteomes" id="UP001085076">
    <property type="component" value="Miscellaneous, Linkage group lg07"/>
</dbReference>
<dbReference type="OrthoDB" id="1932754at2759"/>
<dbReference type="PANTHER" id="PTHR31973:SF188">
    <property type="entry name" value="POLYPROTEIN, PUTATIVE-RELATED"/>
    <property type="match status" value="1"/>
</dbReference>
<gene>
    <name evidence="7" type="ORF">J5N97_024182</name>
</gene>
<dbReference type="InterPro" id="IPR007527">
    <property type="entry name" value="Znf_SWIM"/>
</dbReference>
<reference evidence="7" key="1">
    <citation type="submission" date="2021-03" db="EMBL/GenBank/DDBJ databases">
        <authorList>
            <person name="Li Z."/>
            <person name="Yang C."/>
        </authorList>
    </citation>
    <scope>NUCLEOTIDE SEQUENCE</scope>
    <source>
        <strain evidence="7">Dzin_1.0</strain>
        <tissue evidence="7">Leaf</tissue>
    </source>
</reference>
<evidence type="ECO:0000256" key="2">
    <source>
        <dbReference type="ARBA" id="ARBA00022771"/>
    </source>
</evidence>
<dbReference type="Pfam" id="PF03108">
    <property type="entry name" value="DBD_Tnp_Mut"/>
    <property type="match status" value="1"/>
</dbReference>
<dbReference type="Pfam" id="PF04434">
    <property type="entry name" value="SWIM"/>
    <property type="match status" value="1"/>
</dbReference>
<name>A0A9D5C6H0_9LILI</name>
<dbReference type="PROSITE" id="PS50966">
    <property type="entry name" value="ZF_SWIM"/>
    <property type="match status" value="1"/>
</dbReference>
<dbReference type="PANTHER" id="PTHR31973">
    <property type="entry name" value="POLYPROTEIN, PUTATIVE-RELATED"/>
    <property type="match status" value="1"/>
</dbReference>
<keyword evidence="8" id="KW-1185">Reference proteome</keyword>
<dbReference type="AlphaFoldDB" id="A0A9D5C6H0"/>
<dbReference type="InterPro" id="IPR006564">
    <property type="entry name" value="Znf_PMZ"/>
</dbReference>
<organism evidence="7 8">
    <name type="scientific">Dioscorea zingiberensis</name>
    <dbReference type="NCBI Taxonomy" id="325984"/>
    <lineage>
        <taxon>Eukaryota</taxon>
        <taxon>Viridiplantae</taxon>
        <taxon>Streptophyta</taxon>
        <taxon>Embryophyta</taxon>
        <taxon>Tracheophyta</taxon>
        <taxon>Spermatophyta</taxon>
        <taxon>Magnoliopsida</taxon>
        <taxon>Liliopsida</taxon>
        <taxon>Dioscoreales</taxon>
        <taxon>Dioscoreaceae</taxon>
        <taxon>Dioscorea</taxon>
    </lineage>
</organism>
<evidence type="ECO:0000256" key="1">
    <source>
        <dbReference type="ARBA" id="ARBA00022723"/>
    </source>
</evidence>
<dbReference type="InterPro" id="IPR004332">
    <property type="entry name" value="Transposase_MuDR"/>
</dbReference>
<accession>A0A9D5C6H0</accession>
<evidence type="ECO:0000313" key="8">
    <source>
        <dbReference type="Proteomes" id="UP001085076"/>
    </source>
</evidence>
<dbReference type="SMART" id="SM00575">
    <property type="entry name" value="ZnF_PMZ"/>
    <property type="match status" value="1"/>
</dbReference>
<proteinExistence type="predicted"/>
<keyword evidence="2 4" id="KW-0863">Zinc-finger</keyword>
<evidence type="ECO:0000313" key="7">
    <source>
        <dbReference type="EMBL" id="KAJ0967265.1"/>
    </source>
</evidence>
<sequence length="571" mass="65851">MGKEGTENSSNSNEDIASKGVNEDEEIESERSYHSLYNSSGSDDDDQDEGFEGEFYEVDKDDLVKEIGSKFEDVYHYRRALEYFAILGEFSINYIKSDPGRVTTRCASKDCPWRVHASRLPEEGAFQVKTMQKEHLYSSINKSGNKMATKNWVADRVIEWLRNEGEVAPSELRRRLVEKYHVELPYHRVWRGKEIAMSIIHGCWDNSYLKIMSFKEELVRRNHGTIVKLDKFQQDDGWHFRRIFISIGACSIGFLTGCRPFLGLDGCHLKGKFKGVMLTATAIDGANRLFPVAYGVAESENIESWSWFLNGLYEAIGMPNGLVLTSDRQKGLEEAISKIYPLVEHRTCVRHLYKNFKKKFAGNVLQKIVWTAASSFTTTTYNASLEELKVVNMKAYEWFLDLERKREIWSRSQFGTIAKCHYITNNISESFNAWVADARARPLLDLLDIVRQKIMVMMDRRRSVAAKWKGKVVPFVVKNVKELSIGLTEYLVKRSSDFTAEVSYKSKRCEVVLNERKCTCRRWQVSGIPCVHALAFIHCIREQNGKTLLMIIFLWRGIKAPIVWKLHLCQI</sequence>
<keyword evidence="1" id="KW-0479">Metal-binding</keyword>
<feature type="domain" description="SWIM-type" evidence="6">
    <location>
        <begin position="498"/>
        <end position="541"/>
    </location>
</feature>
<dbReference type="InterPro" id="IPR018289">
    <property type="entry name" value="MULE_transposase_dom"/>
</dbReference>